<dbReference type="STRING" id="1349785.GCA_000509405_01449"/>
<dbReference type="PROSITE" id="PS51352">
    <property type="entry name" value="THIOREDOXIN_2"/>
    <property type="match status" value="1"/>
</dbReference>
<sequence length="150" mass="17268">MLLLQHPLPEWHIEPIFNTEAPTVKTYKGKPLLILFFNLGCPGCKGRALPYANRMVVENGTQLNVIGIHSRFEGPEYSFSDFKEAQEKYYIRFPFYKDSDMLKTFKKYHAGGTPHWLLINSEGVLEYSIFGSDPNNALLRLDLKIKELIS</sequence>
<dbReference type="KEGG" id="tmar:MARIT_2021"/>
<dbReference type="Pfam" id="PF00578">
    <property type="entry name" value="AhpC-TSA"/>
    <property type="match status" value="1"/>
</dbReference>
<dbReference type="InterPro" id="IPR036249">
    <property type="entry name" value="Thioredoxin-like_sf"/>
</dbReference>
<dbReference type="CDD" id="cd02966">
    <property type="entry name" value="TlpA_like_family"/>
    <property type="match status" value="1"/>
</dbReference>
<feature type="domain" description="Thioredoxin" evidence="1">
    <location>
        <begin position="2"/>
        <end position="150"/>
    </location>
</feature>
<dbReference type="GeneID" id="47723502"/>
<evidence type="ECO:0000313" key="3">
    <source>
        <dbReference type="Proteomes" id="UP000231564"/>
    </source>
</evidence>
<accession>A0A2H1EAL7</accession>
<keyword evidence="3" id="KW-1185">Reference proteome</keyword>
<dbReference type="PANTHER" id="PTHR42852">
    <property type="entry name" value="THIOL:DISULFIDE INTERCHANGE PROTEIN DSBE"/>
    <property type="match status" value="1"/>
</dbReference>
<evidence type="ECO:0000313" key="2">
    <source>
        <dbReference type="EMBL" id="SFZ83346.1"/>
    </source>
</evidence>
<gene>
    <name evidence="2" type="ORF">MARIT_2021</name>
</gene>
<dbReference type="RefSeq" id="WP_157926241.1">
    <property type="nucleotide sequence ID" value="NZ_CP138495.1"/>
</dbReference>
<dbReference type="PANTHER" id="PTHR42852:SF13">
    <property type="entry name" value="PROTEIN DIPZ"/>
    <property type="match status" value="1"/>
</dbReference>
<evidence type="ECO:0000259" key="1">
    <source>
        <dbReference type="PROSITE" id="PS51352"/>
    </source>
</evidence>
<dbReference type="EMBL" id="LT634361">
    <property type="protein sequence ID" value="SFZ83346.1"/>
    <property type="molecule type" value="Genomic_DNA"/>
</dbReference>
<dbReference type="Gene3D" id="3.40.30.10">
    <property type="entry name" value="Glutaredoxin"/>
    <property type="match status" value="1"/>
</dbReference>
<proteinExistence type="predicted"/>
<dbReference type="SUPFAM" id="SSF52833">
    <property type="entry name" value="Thioredoxin-like"/>
    <property type="match status" value="1"/>
</dbReference>
<dbReference type="InterPro" id="IPR050553">
    <property type="entry name" value="Thioredoxin_ResA/DsbE_sf"/>
</dbReference>
<dbReference type="InterPro" id="IPR013766">
    <property type="entry name" value="Thioredoxin_domain"/>
</dbReference>
<reference evidence="2 3" key="1">
    <citation type="submission" date="2016-11" db="EMBL/GenBank/DDBJ databases">
        <authorList>
            <person name="Jaros S."/>
            <person name="Januszkiewicz K."/>
            <person name="Wedrychowicz H."/>
        </authorList>
    </citation>
    <scope>NUCLEOTIDE SEQUENCE [LARGE SCALE GENOMIC DNA]</scope>
    <source>
        <strain evidence="2">NCIMB 2154T</strain>
    </source>
</reference>
<dbReference type="InterPro" id="IPR000866">
    <property type="entry name" value="AhpC/TSA"/>
</dbReference>
<dbReference type="GO" id="GO:0016491">
    <property type="term" value="F:oxidoreductase activity"/>
    <property type="evidence" value="ECO:0007669"/>
    <property type="project" value="InterPro"/>
</dbReference>
<dbReference type="GO" id="GO:0016209">
    <property type="term" value="F:antioxidant activity"/>
    <property type="evidence" value="ECO:0007669"/>
    <property type="project" value="InterPro"/>
</dbReference>
<name>A0A2H1EAL7_9FLAO</name>
<dbReference type="AlphaFoldDB" id="A0A2H1EAL7"/>
<protein>
    <submittedName>
        <fullName evidence="2">Alkyl hydroperoxide reductase</fullName>
    </submittedName>
</protein>
<dbReference type="Proteomes" id="UP000231564">
    <property type="component" value="Chromosome MARIT"/>
</dbReference>
<organism evidence="2 3">
    <name type="scientific">Tenacibaculum maritimum NCIMB 2154</name>
    <dbReference type="NCBI Taxonomy" id="1349785"/>
    <lineage>
        <taxon>Bacteria</taxon>
        <taxon>Pseudomonadati</taxon>
        <taxon>Bacteroidota</taxon>
        <taxon>Flavobacteriia</taxon>
        <taxon>Flavobacteriales</taxon>
        <taxon>Flavobacteriaceae</taxon>
        <taxon>Tenacibaculum</taxon>
    </lineage>
</organism>
<dbReference type="OrthoDB" id="1352984at2"/>